<dbReference type="InterPro" id="IPR032675">
    <property type="entry name" value="LRR_dom_sf"/>
</dbReference>
<dbReference type="Gene3D" id="3.80.10.10">
    <property type="entry name" value="Ribonuclease Inhibitor"/>
    <property type="match status" value="1"/>
</dbReference>
<name>A0A1V2H1H7_9PROT</name>
<comment type="caution">
    <text evidence="5">The sequence shown here is derived from an EMBL/GenBank/DDBJ whole genome shotgun (WGS) entry which is preliminary data.</text>
</comment>
<keyword evidence="1" id="KW-0433">Leucine-rich repeat</keyword>
<gene>
    <name evidence="5" type="ORF">BKE38_14585</name>
</gene>
<dbReference type="InterPro" id="IPR001611">
    <property type="entry name" value="Leu-rich_rpt"/>
</dbReference>
<dbReference type="RefSeq" id="WP_076958074.1">
    <property type="nucleotide sequence ID" value="NZ_MLCO01000141.1"/>
</dbReference>
<dbReference type="SUPFAM" id="SSF52058">
    <property type="entry name" value="L domain-like"/>
    <property type="match status" value="1"/>
</dbReference>
<dbReference type="EMBL" id="MLCO01000141">
    <property type="protein sequence ID" value="ONG52294.1"/>
    <property type="molecule type" value="Genomic_DNA"/>
</dbReference>
<proteinExistence type="predicted"/>
<dbReference type="GO" id="GO:0004672">
    <property type="term" value="F:protein kinase activity"/>
    <property type="evidence" value="ECO:0007669"/>
    <property type="project" value="InterPro"/>
</dbReference>
<keyword evidence="6" id="KW-1185">Reference proteome</keyword>
<feature type="binding site" evidence="3">
    <location>
        <position position="249"/>
    </location>
    <ligand>
        <name>ATP</name>
        <dbReference type="ChEBI" id="CHEBI:30616"/>
    </ligand>
</feature>
<dbReference type="OrthoDB" id="8532199at2"/>
<keyword evidence="3" id="KW-0547">Nucleotide-binding</keyword>
<protein>
    <submittedName>
        <fullName evidence="5">Protein kinase</fullName>
    </submittedName>
</protein>
<dbReference type="Proteomes" id="UP000188879">
    <property type="component" value="Unassembled WGS sequence"/>
</dbReference>
<dbReference type="InterPro" id="IPR011009">
    <property type="entry name" value="Kinase-like_dom_sf"/>
</dbReference>
<dbReference type="SMART" id="SM00369">
    <property type="entry name" value="LRR_TYP"/>
    <property type="match status" value="4"/>
</dbReference>
<dbReference type="InterPro" id="IPR000719">
    <property type="entry name" value="Prot_kinase_dom"/>
</dbReference>
<evidence type="ECO:0000256" key="3">
    <source>
        <dbReference type="PROSITE-ProRule" id="PRU10141"/>
    </source>
</evidence>
<feature type="domain" description="Protein kinase" evidence="4">
    <location>
        <begin position="217"/>
        <end position="441"/>
    </location>
</feature>
<dbReference type="PANTHER" id="PTHR48051:SF1">
    <property type="entry name" value="RAS SUPPRESSOR PROTEIN 1"/>
    <property type="match status" value="1"/>
</dbReference>
<keyword evidence="5" id="KW-0808">Transferase</keyword>
<dbReference type="Pfam" id="PF07714">
    <property type="entry name" value="PK_Tyr_Ser-Thr"/>
    <property type="match status" value="1"/>
</dbReference>
<dbReference type="InterPro" id="IPR017441">
    <property type="entry name" value="Protein_kinase_ATP_BS"/>
</dbReference>
<sequence>MDADADAAAALLSPADRLAALRAGRLPGLRVLRLPGLGLTSLPPEILALAPSLELLDLSGNRLPDLPPDLTRLERLSAVFVSGNPMRRLPAALGGCAALGQIGARGCGLEELPAEALPPRLRWLTLTDNVLSVLPASLGRQGRLTKLLLAGNRLKALPAGLEGAASLELLRLAANDLDDLPGWIERLPSLAWLGWSANPFEGFFPVPAAQGIRWAELEAGALLGEGASGRVLAGRWRQPGAGDRPVALKLFKGAMTSDGLPEREMAACLAAGAHPQLTGALGRIEGHPDSLAGLVMPLLPAGWQALAGPPSLASCSRDVWPEAQRITPQAGLRLARAAATAGAHLHRRGLLHGDLYAHNLLWDGGRGEAVLSDFGAASVLPPGRRGLARLESRALGILLEELIAACPALQQPLGALAAACRQPEVARRPSLAEALAQMPEP</sequence>
<reference evidence="5 6" key="1">
    <citation type="submission" date="2016-10" db="EMBL/GenBank/DDBJ databases">
        <title>Draft Genome sequence of Roseomonas sp. strain M3.</title>
        <authorList>
            <person name="Subhash Y."/>
            <person name="Lee S."/>
        </authorList>
    </citation>
    <scope>NUCLEOTIDE SEQUENCE [LARGE SCALE GENOMIC DNA]</scope>
    <source>
        <strain evidence="5 6">M3</strain>
    </source>
</reference>
<evidence type="ECO:0000313" key="5">
    <source>
        <dbReference type="EMBL" id="ONG52294.1"/>
    </source>
</evidence>
<dbReference type="PROSITE" id="PS50011">
    <property type="entry name" value="PROTEIN_KINASE_DOM"/>
    <property type="match status" value="1"/>
</dbReference>
<keyword evidence="2" id="KW-0677">Repeat</keyword>
<dbReference type="SMART" id="SM00220">
    <property type="entry name" value="S_TKc"/>
    <property type="match status" value="1"/>
</dbReference>
<dbReference type="PANTHER" id="PTHR48051">
    <property type="match status" value="1"/>
</dbReference>
<dbReference type="PROSITE" id="PS51450">
    <property type="entry name" value="LRR"/>
    <property type="match status" value="1"/>
</dbReference>
<dbReference type="Pfam" id="PF00560">
    <property type="entry name" value="LRR_1"/>
    <property type="match status" value="1"/>
</dbReference>
<evidence type="ECO:0000259" key="4">
    <source>
        <dbReference type="PROSITE" id="PS50011"/>
    </source>
</evidence>
<dbReference type="InterPro" id="IPR001245">
    <property type="entry name" value="Ser-Thr/Tyr_kinase_cat_dom"/>
</dbReference>
<dbReference type="InterPro" id="IPR050216">
    <property type="entry name" value="LRR_domain-containing"/>
</dbReference>
<organism evidence="5 6">
    <name type="scientific">Teichococcus deserti</name>
    <dbReference type="NCBI Taxonomy" id="1817963"/>
    <lineage>
        <taxon>Bacteria</taxon>
        <taxon>Pseudomonadati</taxon>
        <taxon>Pseudomonadota</taxon>
        <taxon>Alphaproteobacteria</taxon>
        <taxon>Acetobacterales</taxon>
        <taxon>Roseomonadaceae</taxon>
        <taxon>Roseomonas</taxon>
    </lineage>
</organism>
<accession>A0A1V2H1H7</accession>
<evidence type="ECO:0000313" key="6">
    <source>
        <dbReference type="Proteomes" id="UP000188879"/>
    </source>
</evidence>
<dbReference type="PROSITE" id="PS00107">
    <property type="entry name" value="PROTEIN_KINASE_ATP"/>
    <property type="match status" value="1"/>
</dbReference>
<evidence type="ECO:0000256" key="1">
    <source>
        <dbReference type="ARBA" id="ARBA00022614"/>
    </source>
</evidence>
<dbReference type="InterPro" id="IPR003591">
    <property type="entry name" value="Leu-rich_rpt_typical-subtyp"/>
</dbReference>
<evidence type="ECO:0000256" key="2">
    <source>
        <dbReference type="ARBA" id="ARBA00022737"/>
    </source>
</evidence>
<dbReference type="Gene3D" id="1.10.510.10">
    <property type="entry name" value="Transferase(Phosphotransferase) domain 1"/>
    <property type="match status" value="1"/>
</dbReference>
<dbReference type="AlphaFoldDB" id="A0A1V2H1H7"/>
<keyword evidence="3" id="KW-0067">ATP-binding</keyword>
<keyword evidence="5" id="KW-0418">Kinase</keyword>
<dbReference type="GO" id="GO:0005737">
    <property type="term" value="C:cytoplasm"/>
    <property type="evidence" value="ECO:0007669"/>
    <property type="project" value="TreeGrafter"/>
</dbReference>
<dbReference type="SUPFAM" id="SSF56112">
    <property type="entry name" value="Protein kinase-like (PK-like)"/>
    <property type="match status" value="1"/>
</dbReference>
<dbReference type="GO" id="GO:0005524">
    <property type="term" value="F:ATP binding"/>
    <property type="evidence" value="ECO:0007669"/>
    <property type="project" value="UniProtKB-UniRule"/>
</dbReference>